<dbReference type="EMBL" id="CADEAL010001450">
    <property type="protein sequence ID" value="CAB1432579.1"/>
    <property type="molecule type" value="Genomic_DNA"/>
</dbReference>
<sequence>MNKEWYQNILREQLLPTIQEQLEDLHRRKRPNSIVLYLLLHRENSWPRQGLLRKICYDSNAVDTRDIGFT</sequence>
<accession>A0A9N7UI73</accession>
<comment type="caution">
    <text evidence="1">The sequence shown here is derived from an EMBL/GenBank/DDBJ whole genome shotgun (WGS) entry which is preliminary data.</text>
</comment>
<dbReference type="Proteomes" id="UP001153269">
    <property type="component" value="Unassembled WGS sequence"/>
</dbReference>
<organism evidence="1 2">
    <name type="scientific">Pleuronectes platessa</name>
    <name type="common">European plaice</name>
    <dbReference type="NCBI Taxonomy" id="8262"/>
    <lineage>
        <taxon>Eukaryota</taxon>
        <taxon>Metazoa</taxon>
        <taxon>Chordata</taxon>
        <taxon>Craniata</taxon>
        <taxon>Vertebrata</taxon>
        <taxon>Euteleostomi</taxon>
        <taxon>Actinopterygii</taxon>
        <taxon>Neopterygii</taxon>
        <taxon>Teleostei</taxon>
        <taxon>Neoteleostei</taxon>
        <taxon>Acanthomorphata</taxon>
        <taxon>Carangaria</taxon>
        <taxon>Pleuronectiformes</taxon>
        <taxon>Pleuronectoidei</taxon>
        <taxon>Pleuronectidae</taxon>
        <taxon>Pleuronectes</taxon>
    </lineage>
</organism>
<gene>
    <name evidence="1" type="ORF">PLEPLA_LOCUS20661</name>
</gene>
<name>A0A9N7UI73_PLEPL</name>
<keyword evidence="2" id="KW-1185">Reference proteome</keyword>
<evidence type="ECO:0000313" key="2">
    <source>
        <dbReference type="Proteomes" id="UP001153269"/>
    </source>
</evidence>
<proteinExistence type="predicted"/>
<reference evidence="1" key="1">
    <citation type="submission" date="2020-03" db="EMBL/GenBank/DDBJ databases">
        <authorList>
            <person name="Weist P."/>
        </authorList>
    </citation>
    <scope>NUCLEOTIDE SEQUENCE</scope>
</reference>
<protein>
    <submittedName>
        <fullName evidence="1">Uncharacterized protein</fullName>
    </submittedName>
</protein>
<evidence type="ECO:0000313" key="1">
    <source>
        <dbReference type="EMBL" id="CAB1432579.1"/>
    </source>
</evidence>
<dbReference type="AlphaFoldDB" id="A0A9N7UI73"/>